<name>A0A0E9UFZ0_ANGAN</name>
<evidence type="ECO:0000313" key="1">
    <source>
        <dbReference type="EMBL" id="JAH64662.1"/>
    </source>
</evidence>
<protein>
    <submittedName>
        <fullName evidence="1">Uncharacterized protein</fullName>
    </submittedName>
</protein>
<sequence>MTTVSWIFIKQNKTREDYNNLKEAIHSNNMTW</sequence>
<organism evidence="1">
    <name type="scientific">Anguilla anguilla</name>
    <name type="common">European freshwater eel</name>
    <name type="synonym">Muraena anguilla</name>
    <dbReference type="NCBI Taxonomy" id="7936"/>
    <lineage>
        <taxon>Eukaryota</taxon>
        <taxon>Metazoa</taxon>
        <taxon>Chordata</taxon>
        <taxon>Craniata</taxon>
        <taxon>Vertebrata</taxon>
        <taxon>Euteleostomi</taxon>
        <taxon>Actinopterygii</taxon>
        <taxon>Neopterygii</taxon>
        <taxon>Teleostei</taxon>
        <taxon>Anguilliformes</taxon>
        <taxon>Anguillidae</taxon>
        <taxon>Anguilla</taxon>
    </lineage>
</organism>
<reference evidence="1" key="2">
    <citation type="journal article" date="2015" name="Fish Shellfish Immunol.">
        <title>Early steps in the European eel (Anguilla anguilla)-Vibrio vulnificus interaction in the gills: Role of the RtxA13 toxin.</title>
        <authorList>
            <person name="Callol A."/>
            <person name="Pajuelo D."/>
            <person name="Ebbesson L."/>
            <person name="Teles M."/>
            <person name="MacKenzie S."/>
            <person name="Amaro C."/>
        </authorList>
    </citation>
    <scope>NUCLEOTIDE SEQUENCE</scope>
</reference>
<proteinExistence type="predicted"/>
<dbReference type="EMBL" id="GBXM01043915">
    <property type="protein sequence ID" value="JAH64662.1"/>
    <property type="molecule type" value="Transcribed_RNA"/>
</dbReference>
<reference evidence="1" key="1">
    <citation type="submission" date="2014-11" db="EMBL/GenBank/DDBJ databases">
        <authorList>
            <person name="Amaro Gonzalez C."/>
        </authorList>
    </citation>
    <scope>NUCLEOTIDE SEQUENCE</scope>
</reference>
<accession>A0A0E9UFZ0</accession>
<dbReference type="AlphaFoldDB" id="A0A0E9UFZ0"/>